<reference evidence="3" key="1">
    <citation type="journal article" date="2021" name="BMC Genomics">
        <title>Chromosome-level genome assembly and manually-curated proteome of model necrotroph Parastagonospora nodorum Sn15 reveals a genome-wide trove of candidate effector homologs, and redundancy of virulence-related functions within an accessory chromosome.</title>
        <authorList>
            <person name="Bertazzoni S."/>
            <person name="Jones D.A.B."/>
            <person name="Phan H.T."/>
            <person name="Tan K.-C."/>
            <person name="Hane J.K."/>
        </authorList>
    </citation>
    <scope>NUCLEOTIDE SEQUENCE [LARGE SCALE GENOMIC DNA]</scope>
    <source>
        <strain evidence="3">SN15 / ATCC MYA-4574 / FGSC 10173)</strain>
    </source>
</reference>
<dbReference type="OrthoDB" id="2130735at2759"/>
<evidence type="ECO:0000256" key="1">
    <source>
        <dbReference type="SAM" id="MobiDB-lite"/>
    </source>
</evidence>
<feature type="compositionally biased region" description="Low complexity" evidence="1">
    <location>
        <begin position="38"/>
        <end position="50"/>
    </location>
</feature>
<dbReference type="PANTHER" id="PTHR38792">
    <property type="entry name" value="BNR/ASP-BOX REPEAT DOMAIN PROTEIN (AFU_ORTHOLOGUE AFUA_7G06430)-RELATED"/>
    <property type="match status" value="1"/>
</dbReference>
<dbReference type="EMBL" id="CP069044">
    <property type="protein sequence ID" value="QRD07150.1"/>
    <property type="molecule type" value="Genomic_DNA"/>
</dbReference>
<dbReference type="AlphaFoldDB" id="A0A7U2ICC0"/>
<evidence type="ECO:0000313" key="3">
    <source>
        <dbReference type="Proteomes" id="UP000663193"/>
    </source>
</evidence>
<gene>
    <name evidence="2" type="ORF">JI435_123550</name>
</gene>
<dbReference type="VEuPathDB" id="FungiDB:JI435_123550"/>
<feature type="region of interest" description="Disordered" evidence="1">
    <location>
        <begin position="8"/>
        <end position="69"/>
    </location>
</feature>
<keyword evidence="3" id="KW-1185">Reference proteome</keyword>
<proteinExistence type="predicted"/>
<sequence length="410" mass="43751">MLLYACAVRAQWPDDPDDDSPGWPDNPPDDDPPPWRPTPTQKPTTTSATPVPSPTEDPEDPPAPIFTGVDTFDNATVYQPDDSTHHLTSPRTENLPNNTILAVWNDSAQTSGPLPIYQSTNNGFSWYAHGTARPATSGRKLLEPHLLFVPSLGDDANVTLLVVNAVDAKSTNIELYASTDLGATFDFVKQIVKGGEIGLKAVGEPHMVLHNDRLTVYYSDRGDDKHRQKISQKSTNSVYGAWSGATDAVASSVLADQIGMGSVAKVTNNQYIITFESEEIGNGTSPLSSVKFKIATSPEDFGKASTHDVMTAAGLKPQGAPSVTWSSIGGQNGTVIVSGSTSNLLFVNQALGQGPWRVVATTAARAYGREVHAVPDKRALRITGGSEAMDKSSDILVTYMNFEKALAAAV</sequence>
<dbReference type="Gene3D" id="2.120.10.10">
    <property type="match status" value="1"/>
</dbReference>
<evidence type="ECO:0008006" key="4">
    <source>
        <dbReference type="Google" id="ProtNLM"/>
    </source>
</evidence>
<organism evidence="2 3">
    <name type="scientific">Phaeosphaeria nodorum (strain SN15 / ATCC MYA-4574 / FGSC 10173)</name>
    <name type="common">Glume blotch fungus</name>
    <name type="synonym">Parastagonospora nodorum</name>
    <dbReference type="NCBI Taxonomy" id="321614"/>
    <lineage>
        <taxon>Eukaryota</taxon>
        <taxon>Fungi</taxon>
        <taxon>Dikarya</taxon>
        <taxon>Ascomycota</taxon>
        <taxon>Pezizomycotina</taxon>
        <taxon>Dothideomycetes</taxon>
        <taxon>Pleosporomycetidae</taxon>
        <taxon>Pleosporales</taxon>
        <taxon>Pleosporineae</taxon>
        <taxon>Phaeosphaeriaceae</taxon>
        <taxon>Parastagonospora</taxon>
    </lineage>
</organism>
<dbReference type="OMA" id="PCEDSEN"/>
<feature type="region of interest" description="Disordered" evidence="1">
    <location>
        <begin position="74"/>
        <end position="93"/>
    </location>
</feature>
<dbReference type="Proteomes" id="UP000663193">
    <property type="component" value="Chromosome 22"/>
</dbReference>
<dbReference type="PANTHER" id="PTHR38792:SF3">
    <property type="entry name" value="BNR_ASP-BOX REPEAT DOMAIN PROTEIN (AFU_ORTHOLOGUE AFUA_7G06430)-RELATED"/>
    <property type="match status" value="1"/>
</dbReference>
<evidence type="ECO:0000313" key="2">
    <source>
        <dbReference type="EMBL" id="QRD07150.1"/>
    </source>
</evidence>
<name>A0A7U2ICC0_PHANO</name>
<protein>
    <recommendedName>
        <fullName evidence="4">Glycoside hydrolase family 93 protein</fullName>
    </recommendedName>
</protein>
<accession>A0A7U2ICC0</accession>
<dbReference type="InterPro" id="IPR036278">
    <property type="entry name" value="Sialidase_sf"/>
</dbReference>
<dbReference type="SUPFAM" id="SSF50939">
    <property type="entry name" value="Sialidases"/>
    <property type="match status" value="1"/>
</dbReference>